<dbReference type="EMBL" id="JACHHW010000005">
    <property type="protein sequence ID" value="MBB5187764.1"/>
    <property type="molecule type" value="Genomic_DNA"/>
</dbReference>
<evidence type="ECO:0000256" key="3">
    <source>
        <dbReference type="ARBA" id="ARBA00022596"/>
    </source>
</evidence>
<dbReference type="InterPro" id="IPR012406">
    <property type="entry name" value="UreE"/>
</dbReference>
<evidence type="ECO:0000313" key="8">
    <source>
        <dbReference type="EMBL" id="MBB5187764.1"/>
    </source>
</evidence>
<feature type="domain" description="UreE urease accessory N-terminal" evidence="7">
    <location>
        <begin position="3"/>
        <end position="67"/>
    </location>
</feature>
<comment type="caution">
    <text evidence="8">The sequence shown here is derived from an EMBL/GenBank/DDBJ whole genome shotgun (WGS) entry which is preliminary data.</text>
</comment>
<name>A0A840R5B6_9GAMM</name>
<dbReference type="InterPro" id="IPR004029">
    <property type="entry name" value="UreE_N"/>
</dbReference>
<dbReference type="GO" id="GO:0005737">
    <property type="term" value="C:cytoplasm"/>
    <property type="evidence" value="ECO:0007669"/>
    <property type="project" value="UniProtKB-SubCell"/>
</dbReference>
<dbReference type="SMART" id="SM00988">
    <property type="entry name" value="UreE_N"/>
    <property type="match status" value="1"/>
</dbReference>
<dbReference type="InterPro" id="IPR007864">
    <property type="entry name" value="UreE_C_dom"/>
</dbReference>
<comment type="subcellular location">
    <subcellularLocation>
        <location evidence="1 5">Cytoplasm</location>
    </subcellularLocation>
</comment>
<dbReference type="GO" id="GO:0016151">
    <property type="term" value="F:nickel cation binding"/>
    <property type="evidence" value="ECO:0007669"/>
    <property type="project" value="UniProtKB-UniRule"/>
</dbReference>
<evidence type="ECO:0000256" key="2">
    <source>
        <dbReference type="ARBA" id="ARBA00022490"/>
    </source>
</evidence>
<accession>A0A840R5B6</accession>
<dbReference type="InterPro" id="IPR036118">
    <property type="entry name" value="UreE_N_sf"/>
</dbReference>
<feature type="region of interest" description="Disordered" evidence="6">
    <location>
        <begin position="135"/>
        <end position="157"/>
    </location>
</feature>
<keyword evidence="4 5" id="KW-0143">Chaperone</keyword>
<comment type="similarity">
    <text evidence="5">Belongs to the UreE family.</text>
</comment>
<dbReference type="HAMAP" id="MF_00822">
    <property type="entry name" value="UreE"/>
    <property type="match status" value="1"/>
</dbReference>
<dbReference type="GO" id="GO:0065003">
    <property type="term" value="P:protein-containing complex assembly"/>
    <property type="evidence" value="ECO:0007669"/>
    <property type="project" value="InterPro"/>
</dbReference>
<dbReference type="GO" id="GO:0019627">
    <property type="term" value="P:urea metabolic process"/>
    <property type="evidence" value="ECO:0007669"/>
    <property type="project" value="InterPro"/>
</dbReference>
<proteinExistence type="inferred from homology"/>
<dbReference type="GO" id="GO:0051082">
    <property type="term" value="F:unfolded protein binding"/>
    <property type="evidence" value="ECO:0007669"/>
    <property type="project" value="UniProtKB-UniRule"/>
</dbReference>
<evidence type="ECO:0000256" key="1">
    <source>
        <dbReference type="ARBA" id="ARBA00004496"/>
    </source>
</evidence>
<dbReference type="Gene3D" id="2.60.260.20">
    <property type="entry name" value="Urease metallochaperone UreE, N-terminal domain"/>
    <property type="match status" value="1"/>
</dbReference>
<comment type="function">
    <text evidence="5">Involved in urease metallocenter assembly. Binds nickel. Probably functions as a nickel donor during metallocenter assembly.</text>
</comment>
<keyword evidence="2 5" id="KW-0963">Cytoplasm</keyword>
<evidence type="ECO:0000256" key="5">
    <source>
        <dbReference type="HAMAP-Rule" id="MF_00822"/>
    </source>
</evidence>
<keyword evidence="9" id="KW-1185">Reference proteome</keyword>
<gene>
    <name evidence="5" type="primary">ureE</name>
    <name evidence="8" type="ORF">HNQ57_002042</name>
</gene>
<evidence type="ECO:0000256" key="6">
    <source>
        <dbReference type="SAM" id="MobiDB-lite"/>
    </source>
</evidence>
<dbReference type="RefSeq" id="WP_320836693.1">
    <property type="nucleotide sequence ID" value="NZ_JACHHW010000005.1"/>
</dbReference>
<dbReference type="AlphaFoldDB" id="A0A840R5B6"/>
<dbReference type="CDD" id="cd00571">
    <property type="entry name" value="UreE"/>
    <property type="match status" value="1"/>
</dbReference>
<dbReference type="Proteomes" id="UP000536640">
    <property type="component" value="Unassembled WGS sequence"/>
</dbReference>
<keyword evidence="3 5" id="KW-0533">Nickel</keyword>
<evidence type="ECO:0000259" key="7">
    <source>
        <dbReference type="SMART" id="SM00988"/>
    </source>
</evidence>
<dbReference type="Gene3D" id="3.30.70.790">
    <property type="entry name" value="UreE, C-terminal domain"/>
    <property type="match status" value="1"/>
</dbReference>
<protein>
    <recommendedName>
        <fullName evidence="5">Urease accessory protein UreE</fullName>
    </recommendedName>
</protein>
<dbReference type="GO" id="GO:0006457">
    <property type="term" value="P:protein folding"/>
    <property type="evidence" value="ECO:0007669"/>
    <property type="project" value="InterPro"/>
</dbReference>
<dbReference type="PIRSF" id="PIRSF036402">
    <property type="entry name" value="Ureas_acces_UreE"/>
    <property type="match status" value="1"/>
</dbReference>
<organism evidence="8 9">
    <name type="scientific">Zhongshania antarctica</name>
    <dbReference type="NCBI Taxonomy" id="641702"/>
    <lineage>
        <taxon>Bacteria</taxon>
        <taxon>Pseudomonadati</taxon>
        <taxon>Pseudomonadota</taxon>
        <taxon>Gammaproteobacteria</taxon>
        <taxon>Cellvibrionales</taxon>
        <taxon>Spongiibacteraceae</taxon>
        <taxon>Zhongshania</taxon>
    </lineage>
</organism>
<dbReference type="SUPFAM" id="SSF69737">
    <property type="entry name" value="Urease metallochaperone UreE, C-terminal domain"/>
    <property type="match status" value="1"/>
</dbReference>
<dbReference type="SUPFAM" id="SSF69287">
    <property type="entry name" value="Urease metallochaperone UreE, N-terminal domain"/>
    <property type="match status" value="1"/>
</dbReference>
<dbReference type="Pfam" id="PF02814">
    <property type="entry name" value="UreE_N"/>
    <property type="match status" value="1"/>
</dbReference>
<dbReference type="NCBIfam" id="NF009751">
    <property type="entry name" value="PRK13261.1-1"/>
    <property type="match status" value="1"/>
</dbReference>
<evidence type="ECO:0000313" key="9">
    <source>
        <dbReference type="Proteomes" id="UP000536640"/>
    </source>
</evidence>
<evidence type="ECO:0000256" key="4">
    <source>
        <dbReference type="ARBA" id="ARBA00023186"/>
    </source>
</evidence>
<dbReference type="Pfam" id="PF05194">
    <property type="entry name" value="UreE_C"/>
    <property type="match status" value="1"/>
</dbReference>
<sequence>MMLECFDVVSDAQGLAPEMSIVLNYQDRQRSRFRGKTRCGEDLSWFIERGQVLADGDTLIAKSGEQISVVAAKETLSLVRTNDALLFARAAYHLGNRHVPLQIDAGELRYQHDHVLDDMLRGLGLDVHVSEKSFHPENGAYHNNGAGSIHSHHHHHD</sequence>
<reference evidence="8 9" key="1">
    <citation type="submission" date="2020-08" db="EMBL/GenBank/DDBJ databases">
        <title>Genomic Encyclopedia of Type Strains, Phase IV (KMG-IV): sequencing the most valuable type-strain genomes for metagenomic binning, comparative biology and taxonomic classification.</title>
        <authorList>
            <person name="Goeker M."/>
        </authorList>
    </citation>
    <scope>NUCLEOTIDE SEQUENCE [LARGE SCALE GENOMIC DNA]</scope>
    <source>
        <strain evidence="8 9">DSM 25701</strain>
    </source>
</reference>